<evidence type="ECO:0000256" key="1">
    <source>
        <dbReference type="ARBA" id="ARBA00038215"/>
    </source>
</evidence>
<dbReference type="InterPro" id="IPR012338">
    <property type="entry name" value="Beta-lactam/transpept-like"/>
</dbReference>
<dbReference type="PANTHER" id="PTHR46825">
    <property type="entry name" value="D-ALANYL-D-ALANINE-CARBOXYPEPTIDASE/ENDOPEPTIDASE AMPH"/>
    <property type="match status" value="1"/>
</dbReference>
<protein>
    <submittedName>
        <fullName evidence="4">Beta-lactamase/transpeptidase-like protein</fullName>
    </submittedName>
</protein>
<sequence length="601" mass="64872">MRFRGVSHALSLFGLAFLLSTSVCTQEFPSAVLTLDTDAFVNKILADWNSPGGAAVAVVRKTPQGDWNVETKGYGTATLNGSKITENTRFSIGSNSKLFDILSVGILINNETLSPRLSWTSKIASVIPGWGLMDPVASKQATIIDLMSHRTGMPRHDISFRWSDDLPSIVIPPPPPSLKPSHKPHQVKKLKSLRPSAEFRDGWQYDNMMYMVLAHIPEVLMKMPFARFVKQHIFDPLGMTSTTYSADGANASGELADGFTRQNGTVRVYPYQLTLRGPDGTGGEDGSVLSGPGGVITSAADMATWLQTLLLKGVKPGTNTSVIPAEAIGQVATGITIMSGTAPFPELSPVVYGGGQSRNTYQGHELIEHGGDITGFHSQITRLPFDNLGVAVLTNDNDSGFLFMEIIKYYLIEVALGLEHVDWNSRYKTLISAPAPPPPQLPANASLPQVKLETLTGKYNNDGYGSFELCMMFPSNPNASKACKDLTTRAPTIFPGLFNSNVPTFISDWSTASVRYVSFTHVDENVFELHGVSSYPTGDPAQPYWVESISGSPGGSFAEIVVEGTRALGFGTTGLWGAGNGVSDPQGKTVRERAEAWFDKV</sequence>
<dbReference type="Gene3D" id="3.40.710.10">
    <property type="entry name" value="DD-peptidase/beta-lactamase superfamily"/>
    <property type="match status" value="1"/>
</dbReference>
<accession>A0A9P5Y579</accession>
<keyword evidence="2" id="KW-0732">Signal</keyword>
<comment type="caution">
    <text evidence="4">The sequence shown here is derived from an EMBL/GenBank/DDBJ whole genome shotgun (WGS) entry which is preliminary data.</text>
</comment>
<proteinExistence type="inferred from homology"/>
<evidence type="ECO:0000256" key="2">
    <source>
        <dbReference type="SAM" id="SignalP"/>
    </source>
</evidence>
<evidence type="ECO:0000313" key="5">
    <source>
        <dbReference type="Proteomes" id="UP000807353"/>
    </source>
</evidence>
<dbReference type="PANTHER" id="PTHR46825:SF15">
    <property type="entry name" value="BETA-LACTAMASE-RELATED DOMAIN-CONTAINING PROTEIN"/>
    <property type="match status" value="1"/>
</dbReference>
<evidence type="ECO:0000313" key="4">
    <source>
        <dbReference type="EMBL" id="KAF9463772.1"/>
    </source>
</evidence>
<dbReference type="EMBL" id="MU150259">
    <property type="protein sequence ID" value="KAF9463772.1"/>
    <property type="molecule type" value="Genomic_DNA"/>
</dbReference>
<gene>
    <name evidence="4" type="ORF">BDZ94DRAFT_1308484</name>
</gene>
<comment type="similarity">
    <text evidence="1">Belongs to the peptidase S12 family.</text>
</comment>
<dbReference type="SUPFAM" id="SSF56601">
    <property type="entry name" value="beta-lactamase/transpeptidase-like"/>
    <property type="match status" value="1"/>
</dbReference>
<keyword evidence="5" id="KW-1185">Reference proteome</keyword>
<reference evidence="4" key="1">
    <citation type="submission" date="2020-11" db="EMBL/GenBank/DDBJ databases">
        <authorList>
            <consortium name="DOE Joint Genome Institute"/>
            <person name="Ahrendt S."/>
            <person name="Riley R."/>
            <person name="Andreopoulos W."/>
            <person name="Labutti K."/>
            <person name="Pangilinan J."/>
            <person name="Ruiz-Duenas F.J."/>
            <person name="Barrasa J.M."/>
            <person name="Sanchez-Garcia M."/>
            <person name="Camarero S."/>
            <person name="Miyauchi S."/>
            <person name="Serrano A."/>
            <person name="Linde D."/>
            <person name="Babiker R."/>
            <person name="Drula E."/>
            <person name="Ayuso-Fernandez I."/>
            <person name="Pacheco R."/>
            <person name="Padilla G."/>
            <person name="Ferreira P."/>
            <person name="Barriuso J."/>
            <person name="Kellner H."/>
            <person name="Castanera R."/>
            <person name="Alfaro M."/>
            <person name="Ramirez L."/>
            <person name="Pisabarro A.G."/>
            <person name="Kuo A."/>
            <person name="Tritt A."/>
            <person name="Lipzen A."/>
            <person name="He G."/>
            <person name="Yan M."/>
            <person name="Ng V."/>
            <person name="Cullen D."/>
            <person name="Martin F."/>
            <person name="Rosso M.-N."/>
            <person name="Henrissat B."/>
            <person name="Hibbett D."/>
            <person name="Martinez A.T."/>
            <person name="Grigoriev I.V."/>
        </authorList>
    </citation>
    <scope>NUCLEOTIDE SEQUENCE</scope>
    <source>
        <strain evidence="4">CBS 247.69</strain>
    </source>
</reference>
<dbReference type="InterPro" id="IPR001466">
    <property type="entry name" value="Beta-lactam-related"/>
</dbReference>
<organism evidence="4 5">
    <name type="scientific">Collybia nuda</name>
    <dbReference type="NCBI Taxonomy" id="64659"/>
    <lineage>
        <taxon>Eukaryota</taxon>
        <taxon>Fungi</taxon>
        <taxon>Dikarya</taxon>
        <taxon>Basidiomycota</taxon>
        <taxon>Agaricomycotina</taxon>
        <taxon>Agaricomycetes</taxon>
        <taxon>Agaricomycetidae</taxon>
        <taxon>Agaricales</taxon>
        <taxon>Tricholomatineae</taxon>
        <taxon>Clitocybaceae</taxon>
        <taxon>Collybia</taxon>
    </lineage>
</organism>
<feature type="domain" description="Beta-lactamase-related" evidence="3">
    <location>
        <begin position="53"/>
        <end position="399"/>
    </location>
</feature>
<dbReference type="InterPro" id="IPR050491">
    <property type="entry name" value="AmpC-like"/>
</dbReference>
<feature type="signal peptide" evidence="2">
    <location>
        <begin position="1"/>
        <end position="25"/>
    </location>
</feature>
<dbReference type="Proteomes" id="UP000807353">
    <property type="component" value="Unassembled WGS sequence"/>
</dbReference>
<dbReference type="OrthoDB" id="5946976at2759"/>
<evidence type="ECO:0000259" key="3">
    <source>
        <dbReference type="Pfam" id="PF00144"/>
    </source>
</evidence>
<feature type="chain" id="PRO_5040473162" evidence="2">
    <location>
        <begin position="26"/>
        <end position="601"/>
    </location>
</feature>
<dbReference type="Pfam" id="PF00144">
    <property type="entry name" value="Beta-lactamase"/>
    <property type="match status" value="1"/>
</dbReference>
<name>A0A9P5Y579_9AGAR</name>
<dbReference type="AlphaFoldDB" id="A0A9P5Y579"/>